<proteinExistence type="predicted"/>
<dbReference type="VEuPathDB" id="FungiDB:G647_03766"/>
<protein>
    <submittedName>
        <fullName evidence="1">Uncharacterized protein</fullName>
    </submittedName>
</protein>
<reference evidence="2" key="1">
    <citation type="submission" date="2015-07" db="EMBL/GenBank/DDBJ databases">
        <authorList>
            <person name="Teixeira M.M."/>
            <person name="Souza R.C."/>
            <person name="Almeida L.G."/>
            <person name="Vicente V.A."/>
            <person name="de Hoog S."/>
            <person name="Bocca A.L."/>
            <person name="de Almeida S.R."/>
            <person name="Vasconcelos A.T."/>
            <person name="Felipe M.S."/>
        </authorList>
    </citation>
    <scope>NUCLEOTIDE SEQUENCE [LARGE SCALE GENOMIC DNA]</scope>
    <source>
        <strain evidence="2">KSF</strain>
    </source>
</reference>
<comment type="caution">
    <text evidence="1">The sequence shown here is derived from an EMBL/GenBank/DDBJ whole genome shotgun (WGS) entry which is preliminary data.</text>
</comment>
<gene>
    <name evidence="1" type="ORF">CLCR_10972</name>
</gene>
<dbReference type="VEuPathDB" id="FungiDB:CLCR_10972"/>
<evidence type="ECO:0000313" key="1">
    <source>
        <dbReference type="EMBL" id="OCT52361.1"/>
    </source>
</evidence>
<accession>A0A1C1CV27</accession>
<evidence type="ECO:0000313" key="2">
    <source>
        <dbReference type="Proteomes" id="UP000094526"/>
    </source>
</evidence>
<name>A0A1C1CV27_9EURO</name>
<dbReference type="AlphaFoldDB" id="A0A1C1CV27"/>
<organism evidence="1 2">
    <name type="scientific">Cladophialophora carrionii</name>
    <dbReference type="NCBI Taxonomy" id="86049"/>
    <lineage>
        <taxon>Eukaryota</taxon>
        <taxon>Fungi</taxon>
        <taxon>Dikarya</taxon>
        <taxon>Ascomycota</taxon>
        <taxon>Pezizomycotina</taxon>
        <taxon>Eurotiomycetes</taxon>
        <taxon>Chaetothyriomycetidae</taxon>
        <taxon>Chaetothyriales</taxon>
        <taxon>Herpotrichiellaceae</taxon>
        <taxon>Cladophialophora</taxon>
    </lineage>
</organism>
<dbReference type="EMBL" id="LGRB01000008">
    <property type="protein sequence ID" value="OCT52361.1"/>
    <property type="molecule type" value="Genomic_DNA"/>
</dbReference>
<dbReference type="Proteomes" id="UP000094526">
    <property type="component" value="Unassembled WGS sequence"/>
</dbReference>
<dbReference type="OrthoDB" id="25129at2759"/>
<keyword evidence="2" id="KW-1185">Reference proteome</keyword>
<sequence length="143" mass="15526">MDFDFAACLARLDPTYEYHIDKLAGGVVNVTVRATKVGFASTSARLPIPQRHENLKMGDGDLEPGHGRFADQKTLILKHAPPFIAGVGTDAPMSQERQVHSSPAGSFLWLVAQRQADDRSCRPSFIPPSLCAQERIAANVGRA</sequence>
<dbReference type="Gene3D" id="3.30.200.20">
    <property type="entry name" value="Phosphorylase Kinase, domain 1"/>
    <property type="match status" value="1"/>
</dbReference>